<evidence type="ECO:0000256" key="3">
    <source>
        <dbReference type="RuleBase" id="RU003457"/>
    </source>
</evidence>
<dbReference type="Gene3D" id="2.60.120.10">
    <property type="entry name" value="Jelly Rolls"/>
    <property type="match status" value="2"/>
</dbReference>
<feature type="binding site" evidence="2">
    <location>
        <position position="60"/>
    </location>
    <ligand>
        <name>Fe cation</name>
        <dbReference type="ChEBI" id="CHEBI:24875"/>
    </ligand>
</feature>
<comment type="caution">
    <text evidence="6">The sequence shown here is derived from an EMBL/GenBank/DDBJ whole genome shotgun (WGS) entry which is preliminary data.</text>
</comment>
<dbReference type="Pfam" id="PF05726">
    <property type="entry name" value="Pirin_C"/>
    <property type="match status" value="1"/>
</dbReference>
<evidence type="ECO:0000259" key="5">
    <source>
        <dbReference type="Pfam" id="PF05726"/>
    </source>
</evidence>
<evidence type="ECO:0000259" key="4">
    <source>
        <dbReference type="Pfam" id="PF02678"/>
    </source>
</evidence>
<evidence type="ECO:0000313" key="6">
    <source>
        <dbReference type="EMBL" id="ROH97774.1"/>
    </source>
</evidence>
<dbReference type="PANTHER" id="PTHR13903">
    <property type="entry name" value="PIRIN-RELATED"/>
    <property type="match status" value="1"/>
</dbReference>
<feature type="domain" description="Pirin C-terminal" evidence="5">
    <location>
        <begin position="182"/>
        <end position="283"/>
    </location>
</feature>
<reference evidence="6" key="1">
    <citation type="submission" date="2018-11" db="EMBL/GenBank/DDBJ databases">
        <title>Proposal to divide the Flavobacteriaceae and reorganize its genera based on Amino Acid Identity values calculated from whole genome sequences.</title>
        <authorList>
            <person name="Nicholson A.C."/>
            <person name="Gulvik C.A."/>
            <person name="Whitney A.M."/>
            <person name="Humrighouse B.W."/>
            <person name="Bell M."/>
            <person name="Holmes B."/>
            <person name="Steigerwalt A."/>
            <person name="Villarma A."/>
            <person name="Sheth M."/>
            <person name="Batra D."/>
            <person name="Pryor J."/>
            <person name="Bernardet J.-F."/>
            <person name="Hugo C."/>
            <person name="Kampfer P."/>
            <person name="Newman J."/>
            <person name="Mcquiston J.R."/>
        </authorList>
    </citation>
    <scope>NUCLEOTIDE SEQUENCE</scope>
    <source>
        <strain evidence="6">DSM 15235</strain>
    </source>
</reference>
<keyword evidence="9" id="KW-1185">Reference proteome</keyword>
<dbReference type="InterPro" id="IPR003829">
    <property type="entry name" value="Pirin_N_dom"/>
</dbReference>
<dbReference type="InterPro" id="IPR011051">
    <property type="entry name" value="RmlC_Cupin_sf"/>
</dbReference>
<gene>
    <name evidence="7" type="ORF">BCF50_2012</name>
    <name evidence="6" type="ORF">EGI05_10425</name>
</gene>
<dbReference type="InterPro" id="IPR008778">
    <property type="entry name" value="Pirin_C_dom"/>
</dbReference>
<dbReference type="Proteomes" id="UP000295709">
    <property type="component" value="Unassembled WGS sequence"/>
</dbReference>
<evidence type="ECO:0000256" key="1">
    <source>
        <dbReference type="ARBA" id="ARBA00008416"/>
    </source>
</evidence>
<evidence type="ECO:0000313" key="9">
    <source>
        <dbReference type="Proteomes" id="UP000295709"/>
    </source>
</evidence>
<reference evidence="7 9" key="2">
    <citation type="submission" date="2019-03" db="EMBL/GenBank/DDBJ databases">
        <title>Genomic Encyclopedia of Archaeal and Bacterial Type Strains, Phase II (KMG-II): from individual species to whole genera.</title>
        <authorList>
            <person name="Goeker M."/>
        </authorList>
    </citation>
    <scope>NUCLEOTIDE SEQUENCE [LARGE SCALE GENOMIC DNA]</scope>
    <source>
        <strain evidence="7 9">DSM 15235</strain>
    </source>
</reference>
<dbReference type="AlphaFoldDB" id="A0A3N0VY96"/>
<name>A0A3N0VY96_9FLAO</name>
<accession>A0A3N0VY96</accession>
<comment type="cofactor">
    <cofactor evidence="2">
        <name>Fe cation</name>
        <dbReference type="ChEBI" id="CHEBI:24875"/>
    </cofactor>
    <text evidence="2">Binds 1 Fe cation per subunit.</text>
</comment>
<feature type="binding site" evidence="2">
    <location>
        <position position="104"/>
    </location>
    <ligand>
        <name>Fe cation</name>
        <dbReference type="ChEBI" id="CHEBI:24875"/>
    </ligand>
</feature>
<comment type="similarity">
    <text evidence="1 3">Belongs to the pirin family.</text>
</comment>
<dbReference type="InterPro" id="IPR012093">
    <property type="entry name" value="Pirin"/>
</dbReference>
<proteinExistence type="inferred from homology"/>
<sequence length="290" mass="33121">MKKITPISRILQGKRADIGNYKIDRVLPNRFIEAVGPVVFLDHLLPLIEINIKQEWMGAHPHRGIATLTYILNGEAEHLDSRGHHAKVHSGGVQWMKAGNGIVHDESIHADPTTDTALIHSFQFWINLPAKNKAEDPFYLPVEKTDVPLKVFPNNSGWIKVVAGDFEDMRSEIPAYSKQFIYHLHLEGRQLFSLRTEPTMEYAAYLPLQSLVVNDNEYYMGDLLVFEQREGEIEIKNIGINPVDLIFFGGEKYMEPVVATGPFVMNTHHEISLAYNDYYEGKYGVIRYDK</sequence>
<dbReference type="OrthoDB" id="321327at2"/>
<dbReference type="Proteomes" id="UP000269375">
    <property type="component" value="Unassembled WGS sequence"/>
</dbReference>
<feature type="binding site" evidence="2">
    <location>
        <position position="62"/>
    </location>
    <ligand>
        <name>Fe cation</name>
        <dbReference type="ChEBI" id="CHEBI:24875"/>
    </ligand>
</feature>
<dbReference type="GO" id="GO:0046872">
    <property type="term" value="F:metal ion binding"/>
    <property type="evidence" value="ECO:0007669"/>
    <property type="project" value="UniProtKB-KW"/>
</dbReference>
<dbReference type="SUPFAM" id="SSF51182">
    <property type="entry name" value="RmlC-like cupins"/>
    <property type="match status" value="1"/>
</dbReference>
<feature type="binding site" evidence="2">
    <location>
        <position position="106"/>
    </location>
    <ligand>
        <name>Fe cation</name>
        <dbReference type="ChEBI" id="CHEBI:24875"/>
    </ligand>
</feature>
<dbReference type="CDD" id="cd02909">
    <property type="entry name" value="cupin_pirin_N"/>
    <property type="match status" value="1"/>
</dbReference>
<dbReference type="Pfam" id="PF02678">
    <property type="entry name" value="Pirin"/>
    <property type="match status" value="1"/>
</dbReference>
<dbReference type="EMBL" id="RJTX01000002">
    <property type="protein sequence ID" value="ROH97774.1"/>
    <property type="molecule type" value="Genomic_DNA"/>
</dbReference>
<evidence type="ECO:0000313" key="7">
    <source>
        <dbReference type="EMBL" id="TDX93063.1"/>
    </source>
</evidence>
<dbReference type="InterPro" id="IPR014710">
    <property type="entry name" value="RmlC-like_jellyroll"/>
</dbReference>
<dbReference type="EMBL" id="SOQW01000002">
    <property type="protein sequence ID" value="TDX93063.1"/>
    <property type="molecule type" value="Genomic_DNA"/>
</dbReference>
<keyword evidence="2" id="KW-0408">Iron</keyword>
<organism evidence="6 8">
    <name type="scientific">Chryseobacterium daecheongense</name>
    <dbReference type="NCBI Taxonomy" id="192389"/>
    <lineage>
        <taxon>Bacteria</taxon>
        <taxon>Pseudomonadati</taxon>
        <taxon>Bacteroidota</taxon>
        <taxon>Flavobacteriia</taxon>
        <taxon>Flavobacteriales</taxon>
        <taxon>Weeksellaceae</taxon>
        <taxon>Chryseobacterium group</taxon>
        <taxon>Chryseobacterium</taxon>
    </lineage>
</organism>
<evidence type="ECO:0000256" key="2">
    <source>
        <dbReference type="PIRSR" id="PIRSR006232-1"/>
    </source>
</evidence>
<evidence type="ECO:0000313" key="8">
    <source>
        <dbReference type="Proteomes" id="UP000269375"/>
    </source>
</evidence>
<protein>
    <submittedName>
        <fullName evidence="6">Pirin family protein</fullName>
    </submittedName>
</protein>
<dbReference type="PANTHER" id="PTHR13903:SF8">
    <property type="entry name" value="PIRIN"/>
    <property type="match status" value="1"/>
</dbReference>
<keyword evidence="2" id="KW-0479">Metal-binding</keyword>
<dbReference type="PIRSF" id="PIRSF006232">
    <property type="entry name" value="Pirin"/>
    <property type="match status" value="1"/>
</dbReference>
<feature type="domain" description="Pirin N-terminal" evidence="4">
    <location>
        <begin position="27"/>
        <end position="126"/>
    </location>
</feature>